<dbReference type="RefSeq" id="XP_009027344.1">
    <property type="nucleotide sequence ID" value="XM_009029096.1"/>
</dbReference>
<name>T1EUT6_HELRO</name>
<dbReference type="GeneID" id="20200336"/>
<evidence type="ECO:0008006" key="5">
    <source>
        <dbReference type="Google" id="ProtNLM"/>
    </source>
</evidence>
<reference evidence="3" key="3">
    <citation type="submission" date="2015-06" db="UniProtKB">
        <authorList>
            <consortium name="EnsemblMetazoa"/>
        </authorList>
    </citation>
    <scope>IDENTIFICATION</scope>
</reference>
<reference evidence="4" key="1">
    <citation type="submission" date="2012-12" db="EMBL/GenBank/DDBJ databases">
        <authorList>
            <person name="Hellsten U."/>
            <person name="Grimwood J."/>
            <person name="Chapman J.A."/>
            <person name="Shapiro H."/>
            <person name="Aerts A."/>
            <person name="Otillar R.P."/>
            <person name="Terry A.Y."/>
            <person name="Boore J.L."/>
            <person name="Simakov O."/>
            <person name="Marletaz F."/>
            <person name="Cho S.-J."/>
            <person name="Edsinger-Gonzales E."/>
            <person name="Havlak P."/>
            <person name="Kuo D.-H."/>
            <person name="Larsson T."/>
            <person name="Lv J."/>
            <person name="Arendt D."/>
            <person name="Savage R."/>
            <person name="Osoegawa K."/>
            <person name="de Jong P."/>
            <person name="Lindberg D.R."/>
            <person name="Seaver E.C."/>
            <person name="Weisblat D.A."/>
            <person name="Putnam N.H."/>
            <person name="Grigoriev I.V."/>
            <person name="Rokhsar D.S."/>
        </authorList>
    </citation>
    <scope>NUCLEOTIDE SEQUENCE</scope>
</reference>
<evidence type="ECO:0000313" key="2">
    <source>
        <dbReference type="EMBL" id="ESN94240.1"/>
    </source>
</evidence>
<dbReference type="HOGENOM" id="CLU_2099512_0_0_1"/>
<dbReference type="AlphaFoldDB" id="T1EUT6"/>
<dbReference type="InParanoid" id="T1EUT6"/>
<reference evidence="2 4" key="2">
    <citation type="journal article" date="2013" name="Nature">
        <title>Insights into bilaterian evolution from three spiralian genomes.</title>
        <authorList>
            <person name="Simakov O."/>
            <person name="Marletaz F."/>
            <person name="Cho S.J."/>
            <person name="Edsinger-Gonzales E."/>
            <person name="Havlak P."/>
            <person name="Hellsten U."/>
            <person name="Kuo D.H."/>
            <person name="Larsson T."/>
            <person name="Lv J."/>
            <person name="Arendt D."/>
            <person name="Savage R."/>
            <person name="Osoegawa K."/>
            <person name="de Jong P."/>
            <person name="Grimwood J."/>
            <person name="Chapman J.A."/>
            <person name="Shapiro H."/>
            <person name="Aerts A."/>
            <person name="Otillar R.P."/>
            <person name="Terry A.Y."/>
            <person name="Boore J.L."/>
            <person name="Grigoriev I.V."/>
            <person name="Lindberg D.R."/>
            <person name="Seaver E.C."/>
            <person name="Weisblat D.A."/>
            <person name="Putnam N.H."/>
            <person name="Rokhsar D.S."/>
        </authorList>
    </citation>
    <scope>NUCLEOTIDE SEQUENCE</scope>
</reference>
<accession>T1EUT6</accession>
<evidence type="ECO:0000313" key="4">
    <source>
        <dbReference type="Proteomes" id="UP000015101"/>
    </source>
</evidence>
<protein>
    <recommendedName>
        <fullName evidence="5">Secreted protein</fullName>
    </recommendedName>
</protein>
<keyword evidence="4" id="KW-1185">Reference proteome</keyword>
<proteinExistence type="predicted"/>
<sequence>MYLMAVLLLVASQQIFIPIYSHTASVSFDLAKSLHANAIACSDSSHVMLLSHMTPLSHDQSVEVDSFCRRNISVLRYAIILCYKMRSHHFIFNLVVSVMNVKSRTGVFSSMYEKRA</sequence>
<dbReference type="EMBL" id="AMQM01001521">
    <property type="status" value="NOT_ANNOTATED_CDS"/>
    <property type="molecule type" value="Genomic_DNA"/>
</dbReference>
<feature type="signal peptide" evidence="1">
    <location>
        <begin position="1"/>
        <end position="21"/>
    </location>
</feature>
<keyword evidence="1" id="KW-0732">Signal</keyword>
<evidence type="ECO:0000313" key="3">
    <source>
        <dbReference type="EnsemblMetazoa" id="HelroP164045"/>
    </source>
</evidence>
<gene>
    <name evidence="3" type="primary">20200336</name>
    <name evidence="2" type="ORF">HELRODRAFT_164045</name>
</gene>
<dbReference type="EMBL" id="KB097571">
    <property type="protein sequence ID" value="ESN94240.1"/>
    <property type="molecule type" value="Genomic_DNA"/>
</dbReference>
<dbReference type="KEGG" id="hro:HELRODRAFT_164045"/>
<dbReference type="Proteomes" id="UP000015101">
    <property type="component" value="Unassembled WGS sequence"/>
</dbReference>
<feature type="chain" id="PRO_5010980099" description="Secreted protein" evidence="1">
    <location>
        <begin position="22"/>
        <end position="116"/>
    </location>
</feature>
<dbReference type="EnsemblMetazoa" id="HelroT164045">
    <property type="protein sequence ID" value="HelroP164045"/>
    <property type="gene ID" value="HelroG164045"/>
</dbReference>
<evidence type="ECO:0000256" key="1">
    <source>
        <dbReference type="SAM" id="SignalP"/>
    </source>
</evidence>
<dbReference type="CTD" id="20200336"/>
<organism evidence="3 4">
    <name type="scientific">Helobdella robusta</name>
    <name type="common">Californian leech</name>
    <dbReference type="NCBI Taxonomy" id="6412"/>
    <lineage>
        <taxon>Eukaryota</taxon>
        <taxon>Metazoa</taxon>
        <taxon>Spiralia</taxon>
        <taxon>Lophotrochozoa</taxon>
        <taxon>Annelida</taxon>
        <taxon>Clitellata</taxon>
        <taxon>Hirudinea</taxon>
        <taxon>Rhynchobdellida</taxon>
        <taxon>Glossiphoniidae</taxon>
        <taxon>Helobdella</taxon>
    </lineage>
</organism>